<dbReference type="EMBL" id="LBSX01000004">
    <property type="protein sequence ID" value="KKQ27910.1"/>
    <property type="molecule type" value="Genomic_DNA"/>
</dbReference>
<dbReference type="SUPFAM" id="SSF74853">
    <property type="entry name" value="Lamin A/C globular tail domain"/>
    <property type="match status" value="1"/>
</dbReference>
<gene>
    <name evidence="4" type="ORF">US42_C0004G0049</name>
</gene>
<feature type="domain" description="LTD" evidence="3">
    <location>
        <begin position="590"/>
        <end position="716"/>
    </location>
</feature>
<keyword evidence="2" id="KW-1133">Transmembrane helix</keyword>
<proteinExistence type="predicted"/>
<dbReference type="InterPro" id="IPR008947">
    <property type="entry name" value="PLipase_C/P1_nuclease_dom_sf"/>
</dbReference>
<reference evidence="4 5" key="1">
    <citation type="journal article" date="2015" name="Nature">
        <title>rRNA introns, odd ribosomes, and small enigmatic genomes across a large radiation of phyla.</title>
        <authorList>
            <person name="Brown C.T."/>
            <person name="Hug L.A."/>
            <person name="Thomas B.C."/>
            <person name="Sharon I."/>
            <person name="Castelle C.J."/>
            <person name="Singh A."/>
            <person name="Wilkins M.J."/>
            <person name="Williams K.H."/>
            <person name="Banfield J.F."/>
        </authorList>
    </citation>
    <scope>NUCLEOTIDE SEQUENCE [LARGE SCALE GENOMIC DNA]</scope>
</reference>
<sequence>MPERRKKIWGWGFLFGLVFILILFIYLSEDSYTYDTKVAHPGIVDAAVKLYNEKNPDKKITVQQTIWLREGAMDEDTPTRWLNHFYDPVYNRGIWFTDQQLSAKAWYDSSFTQKMFALGDFSWSRALNDYVNNDQKMAFIGLGHTLHLLADMTVPAHTRDDIHVIPGDSYEQYLKSNWKNIPKGEYVEITDLDSAFDELAGFTNNNFYSDDTIVNEKYIFPKFDVKEKVGDYLIKNLGGKKYKLLYKKQTAFEGIEDIYVFKFNDLVRYDYSQLLLPKAIGYSVGAIKLFFDEAEKYQGEITESRINSLGYTDYLLGKGISFLGELKDYFKTKTGDNTVITETPPEIKTTTENTPKTETKPAVPVVVAPIVKPIVTLPVEPKNEPQSPIIPVLDIPAPETEIPLPEPVSTTPPVVYPGNGGHDGGSSDNISGNTCTDALLCVSTPTSTIPDPIVPTTTPTSTILDPIVPTSTCTDATSCVSTTTPPIDPPPTSTPTSTPPDTTPPELPIINITQTNFVTPTLQITWESVGAIAFALEYRVGDSENLSGIEYLNLTTSTTSTVWEFVGEKLKVYQFRVQAVDEVGNATDWVESDTVIPDWPKTIIINEIAWMGTGPTPDQKNDEWLELYNNTEAEIDLSTWQILINSQPLTWNKINTKISAGGYYLLERTDDSSVVNIPADGFFTISGGLNNSGANLKLVNNGQTIDEINCVSGWYAGLIANNKYRSMQRIFANQPGSMVNNWQTALGAAPKAKVSGGEVIYGSPKLSNQGYWLLYGDLSNYYNQAITSNVLHLTKDNSPYFIGYQVTIPSTLKVEIDPGVILVGFDRSSFIDVSGELNLLGTETEPVIITSALDSNYFNQNYLAFTNLTAGEPAPGDWSRIQVKQAGKFTANYTNFFYGGARFLKNNGWVYGDFVAQVIRNLGGTVEINNTTFNNNYLETRSAELGSNAILWNEAPPAGTANLKVENSRFNGGNLAIKNTSEVESIISNNYFTEFQSANGPIDTSFLKTSLENNELVNNLLDRVEFGQLILNRDVTLTGDNNYSFSTINVPSDYTLTIEPGVNLYLIGDFVVNGNLEAQGTSEAPINILPKNEHWGVLSLNNANTNLAYTNLELGNHSSVSSVFTRGMITANNSNLTLENVNLKNSERPANMIYAKNSALQIDNSRLEWIEEWNDPGDWIIAGIIVDGGSLALTNSYLDNMDYGVEFLGGATFDPLNLFTNTFSRITLGNWWPLIPN</sequence>
<dbReference type="Pfam" id="PF00932">
    <property type="entry name" value="LTD"/>
    <property type="match status" value="1"/>
</dbReference>
<dbReference type="Proteomes" id="UP000034849">
    <property type="component" value="Unassembled WGS sequence"/>
</dbReference>
<dbReference type="PATRIC" id="fig|1619046.3.peg.320"/>
<comment type="caution">
    <text evidence="4">The sequence shown here is derived from an EMBL/GenBank/DDBJ whole genome shotgun (WGS) entry which is preliminary data.</text>
</comment>
<dbReference type="AlphaFoldDB" id="A0A0G0GP26"/>
<protein>
    <submittedName>
        <fullName evidence="4">Mucin-2</fullName>
    </submittedName>
</protein>
<accession>A0A0G0GP26</accession>
<feature type="region of interest" description="Disordered" evidence="1">
    <location>
        <begin position="476"/>
        <end position="504"/>
    </location>
</feature>
<dbReference type="Gene3D" id="1.10.575.10">
    <property type="entry name" value="P1 Nuclease"/>
    <property type="match status" value="1"/>
</dbReference>
<feature type="compositionally biased region" description="Pro residues" evidence="1">
    <location>
        <begin position="486"/>
        <end position="504"/>
    </location>
</feature>
<name>A0A0G0GP26_9BACT</name>
<dbReference type="SUPFAM" id="SSF48537">
    <property type="entry name" value="Phospholipase C/P1 nuclease"/>
    <property type="match status" value="1"/>
</dbReference>
<dbReference type="GO" id="GO:0016788">
    <property type="term" value="F:hydrolase activity, acting on ester bonds"/>
    <property type="evidence" value="ECO:0007669"/>
    <property type="project" value="InterPro"/>
</dbReference>
<evidence type="ECO:0000313" key="4">
    <source>
        <dbReference type="EMBL" id="KKQ27910.1"/>
    </source>
</evidence>
<evidence type="ECO:0000256" key="1">
    <source>
        <dbReference type="SAM" id="MobiDB-lite"/>
    </source>
</evidence>
<keyword evidence="2" id="KW-0812">Transmembrane</keyword>
<dbReference type="STRING" id="1619046.US42_C0004G0049"/>
<evidence type="ECO:0000256" key="2">
    <source>
        <dbReference type="SAM" id="Phobius"/>
    </source>
</evidence>
<keyword evidence="2" id="KW-0472">Membrane</keyword>
<organism evidence="4 5">
    <name type="scientific">Candidatus Magasanikbacteria bacterium GW2011_GWC2_37_14</name>
    <dbReference type="NCBI Taxonomy" id="1619046"/>
    <lineage>
        <taxon>Bacteria</taxon>
        <taxon>Candidatus Magasanikiibacteriota</taxon>
    </lineage>
</organism>
<feature type="transmembrane region" description="Helical" evidence="2">
    <location>
        <begin position="9"/>
        <end position="27"/>
    </location>
</feature>
<dbReference type="InterPro" id="IPR036415">
    <property type="entry name" value="Lamin_tail_dom_sf"/>
</dbReference>
<evidence type="ECO:0000313" key="5">
    <source>
        <dbReference type="Proteomes" id="UP000034849"/>
    </source>
</evidence>
<evidence type="ECO:0000259" key="3">
    <source>
        <dbReference type="PROSITE" id="PS51841"/>
    </source>
</evidence>
<dbReference type="InterPro" id="IPR001322">
    <property type="entry name" value="Lamin_tail_dom"/>
</dbReference>
<dbReference type="PROSITE" id="PS51841">
    <property type="entry name" value="LTD"/>
    <property type="match status" value="1"/>
</dbReference>